<evidence type="ECO:0000256" key="2">
    <source>
        <dbReference type="ARBA" id="ARBA00023027"/>
    </source>
</evidence>
<dbReference type="Gene3D" id="3.40.50.720">
    <property type="entry name" value="NAD(P)-binding Rossmann-like Domain"/>
    <property type="match status" value="2"/>
</dbReference>
<dbReference type="EMBL" id="KZ680297">
    <property type="protein sequence ID" value="PTB61598.1"/>
    <property type="molecule type" value="Genomic_DNA"/>
</dbReference>
<accession>A0A2T4AX87</accession>
<sequence length="354" mass="39251">MAITEKDKLLIVFPSPLPNGFLDTLAKRFPQLRIRCEIASIGGDSRAVDALPDDIWDGVTIAALFRPPRADKLKDVKFVQLGSAGWDAWLEHDVFLNKDVAFACTSGVHPPQMAEWAIGAWLAHTHDFQTFMKQAEREEWKKGSTSLDQPVTDSVGLRMGIMGYGSIGRQVARLASALGMEIYVQTANPRPTPESRKLHEYIVPGTGDPDGLIPAKWFSGSGPEAVNEFLSQDLDVVVLSLPMNPQTRHCIGAEQFQILSKKKPYLINVARGPIVDTPALIEALEQGLLRGAALDVTEPEPLPTGHPLWKAPNVFITPHISWRSYKLTQRIADVIFQNLERWDKGEPLLNAIKR</sequence>
<evidence type="ECO:0000259" key="3">
    <source>
        <dbReference type="Pfam" id="PF02826"/>
    </source>
</evidence>
<dbReference type="RefSeq" id="XP_024744918.1">
    <property type="nucleotide sequence ID" value="XM_024894584.1"/>
</dbReference>
<dbReference type="CDD" id="cd12163">
    <property type="entry name" value="2-Hacid_dh_5"/>
    <property type="match status" value="1"/>
</dbReference>
<keyword evidence="1" id="KW-0560">Oxidoreductase</keyword>
<feature type="domain" description="D-isomer specific 2-hydroxyacid dehydrogenase NAD-binding" evidence="3">
    <location>
        <begin position="119"/>
        <end position="193"/>
    </location>
</feature>
<evidence type="ECO:0000313" key="5">
    <source>
        <dbReference type="Proteomes" id="UP000241546"/>
    </source>
</evidence>
<dbReference type="OrthoDB" id="298012at2759"/>
<dbReference type="Pfam" id="PF02826">
    <property type="entry name" value="2-Hacid_dh_C"/>
    <property type="match status" value="2"/>
</dbReference>
<keyword evidence="5" id="KW-1185">Reference proteome</keyword>
<dbReference type="SUPFAM" id="SSF51735">
    <property type="entry name" value="NAD(P)-binding Rossmann-fold domains"/>
    <property type="match status" value="1"/>
</dbReference>
<dbReference type="InterPro" id="IPR036291">
    <property type="entry name" value="NAD(P)-bd_dom_sf"/>
</dbReference>
<dbReference type="GO" id="GO:0016491">
    <property type="term" value="F:oxidoreductase activity"/>
    <property type="evidence" value="ECO:0007669"/>
    <property type="project" value="UniProtKB-KW"/>
</dbReference>
<evidence type="ECO:0000313" key="4">
    <source>
        <dbReference type="EMBL" id="PTB61598.1"/>
    </source>
</evidence>
<evidence type="ECO:0000256" key="1">
    <source>
        <dbReference type="ARBA" id="ARBA00023002"/>
    </source>
</evidence>
<reference evidence="5" key="1">
    <citation type="submission" date="2016-07" db="EMBL/GenBank/DDBJ databases">
        <title>Multiple horizontal gene transfer events from other fungi enriched the ability of initially mycotrophic Trichoderma (Ascomycota) to feed on dead plant biomass.</title>
        <authorList>
            <consortium name="DOE Joint Genome Institute"/>
            <person name="Atanasova L."/>
            <person name="Chenthamara K."/>
            <person name="Zhang J."/>
            <person name="Grujic M."/>
            <person name="Henrissat B."/>
            <person name="Kuo A."/>
            <person name="Aerts A."/>
            <person name="Salamov A."/>
            <person name="Lipzen A."/>
            <person name="Labutti K."/>
            <person name="Barry K."/>
            <person name="Miao Y."/>
            <person name="Rahimi M.J."/>
            <person name="Shen Q."/>
            <person name="Grigoriev I.V."/>
            <person name="Kubicek C.P."/>
            <person name="Druzhinina I.S."/>
        </authorList>
    </citation>
    <scope>NUCLEOTIDE SEQUENCE [LARGE SCALE GENOMIC DNA]</scope>
    <source>
        <strain evidence="5">TUCIM 6016</strain>
    </source>
</reference>
<proteinExistence type="predicted"/>
<dbReference type="GeneID" id="36602702"/>
<feature type="domain" description="D-isomer specific 2-hydroxyacid dehydrogenase NAD-binding" evidence="3">
    <location>
        <begin position="231"/>
        <end position="321"/>
    </location>
</feature>
<dbReference type="PANTHER" id="PTHR43333">
    <property type="entry name" value="2-HACID_DH_C DOMAIN-CONTAINING PROTEIN"/>
    <property type="match status" value="1"/>
</dbReference>
<organism evidence="4 5">
    <name type="scientific">Trichoderma citrinoviride</name>
    <dbReference type="NCBI Taxonomy" id="58853"/>
    <lineage>
        <taxon>Eukaryota</taxon>
        <taxon>Fungi</taxon>
        <taxon>Dikarya</taxon>
        <taxon>Ascomycota</taxon>
        <taxon>Pezizomycotina</taxon>
        <taxon>Sordariomycetes</taxon>
        <taxon>Hypocreomycetidae</taxon>
        <taxon>Hypocreales</taxon>
        <taxon>Hypocreaceae</taxon>
        <taxon>Trichoderma</taxon>
    </lineage>
</organism>
<dbReference type="GO" id="GO:0051287">
    <property type="term" value="F:NAD binding"/>
    <property type="evidence" value="ECO:0007669"/>
    <property type="project" value="InterPro"/>
</dbReference>
<dbReference type="AlphaFoldDB" id="A0A2T4AX87"/>
<protein>
    <recommendedName>
        <fullName evidence="3">D-isomer specific 2-hydroxyacid dehydrogenase NAD-binding domain-containing protein</fullName>
    </recommendedName>
</protein>
<dbReference type="PANTHER" id="PTHR43333:SF1">
    <property type="entry name" value="D-ISOMER SPECIFIC 2-HYDROXYACID DEHYDROGENASE NAD-BINDING DOMAIN-CONTAINING PROTEIN"/>
    <property type="match status" value="1"/>
</dbReference>
<keyword evidence="2" id="KW-0520">NAD</keyword>
<dbReference type="InterPro" id="IPR006140">
    <property type="entry name" value="D-isomer_DH_NAD-bd"/>
</dbReference>
<dbReference type="Proteomes" id="UP000241546">
    <property type="component" value="Unassembled WGS sequence"/>
</dbReference>
<gene>
    <name evidence="4" type="ORF">BBK36DRAFT_1163821</name>
</gene>
<name>A0A2T4AX87_9HYPO</name>